<accession>A0AA39L798</accession>
<evidence type="ECO:0008006" key="3">
    <source>
        <dbReference type="Google" id="ProtNLM"/>
    </source>
</evidence>
<gene>
    <name evidence="1" type="ORF">NLU13_5494</name>
</gene>
<evidence type="ECO:0000313" key="1">
    <source>
        <dbReference type="EMBL" id="KAK0387181.1"/>
    </source>
</evidence>
<protein>
    <recommendedName>
        <fullName evidence="3">Polyketide cyclase/dehydrase</fullName>
    </recommendedName>
</protein>
<dbReference type="SUPFAM" id="SSF55961">
    <property type="entry name" value="Bet v1-like"/>
    <property type="match status" value="1"/>
</dbReference>
<dbReference type="AlphaFoldDB" id="A0AA39L798"/>
<dbReference type="EMBL" id="JAPDFR010000004">
    <property type="protein sequence ID" value="KAK0387181.1"/>
    <property type="molecule type" value="Genomic_DNA"/>
</dbReference>
<comment type="caution">
    <text evidence="1">The sequence shown here is derived from an EMBL/GenBank/DDBJ whole genome shotgun (WGS) entry which is preliminary data.</text>
</comment>
<dbReference type="InterPro" id="IPR023393">
    <property type="entry name" value="START-like_dom_sf"/>
</dbReference>
<proteinExistence type="predicted"/>
<dbReference type="Gene3D" id="3.30.530.20">
    <property type="match status" value="1"/>
</dbReference>
<keyword evidence="2" id="KW-1185">Reference proteome</keyword>
<evidence type="ECO:0000313" key="2">
    <source>
        <dbReference type="Proteomes" id="UP001175261"/>
    </source>
</evidence>
<dbReference type="Proteomes" id="UP001175261">
    <property type="component" value="Unassembled WGS sequence"/>
</dbReference>
<dbReference type="CDD" id="cd07822">
    <property type="entry name" value="SRPBCC_4"/>
    <property type="match status" value="1"/>
</dbReference>
<name>A0AA39L798_SARSR</name>
<organism evidence="1 2">
    <name type="scientific">Sarocladium strictum</name>
    <name type="common">Black bundle disease fungus</name>
    <name type="synonym">Acremonium strictum</name>
    <dbReference type="NCBI Taxonomy" id="5046"/>
    <lineage>
        <taxon>Eukaryota</taxon>
        <taxon>Fungi</taxon>
        <taxon>Dikarya</taxon>
        <taxon>Ascomycota</taxon>
        <taxon>Pezizomycotina</taxon>
        <taxon>Sordariomycetes</taxon>
        <taxon>Hypocreomycetidae</taxon>
        <taxon>Hypocreales</taxon>
        <taxon>Sarocladiaceae</taxon>
        <taxon>Sarocladium</taxon>
    </lineage>
</organism>
<sequence>MSTSPVPLHQDPQCGPSIATPDYGHGVFTVSCSTVISAPPQKCLDIVLDGSAYPDWNTFCTAVTIDHVPSPPDASWADAPPELQHLLTQDSALFPGVDFKFDCVMKEGAAPTKTALHVSRLEVLHRGGHAGYRVAWTMRGSPHFVLRTERVQEFIPTEDGSETEYYCYETFGGILAYVVRLAVGSQVADGFGRWMTGLKEKAERA</sequence>
<reference evidence="1" key="1">
    <citation type="submission" date="2022-10" db="EMBL/GenBank/DDBJ databases">
        <title>Determination and structural analysis of whole genome sequence of Sarocladium strictum F4-1.</title>
        <authorList>
            <person name="Hu L."/>
            <person name="Jiang Y."/>
        </authorList>
    </citation>
    <scope>NUCLEOTIDE SEQUENCE</scope>
    <source>
        <strain evidence="1">F4-1</strain>
    </source>
</reference>